<feature type="region of interest" description="Disordered" evidence="1">
    <location>
        <begin position="245"/>
        <end position="310"/>
    </location>
</feature>
<protein>
    <submittedName>
        <fullName evidence="2">Mucin-2-like</fullName>
    </submittedName>
</protein>
<dbReference type="EMBL" id="KV005045">
    <property type="protein sequence ID" value="KZV34516.1"/>
    <property type="molecule type" value="Genomic_DNA"/>
</dbReference>
<evidence type="ECO:0000313" key="2">
    <source>
        <dbReference type="EMBL" id="KZV34516.1"/>
    </source>
</evidence>
<name>A0A2Z7BRH6_9LAMI</name>
<accession>A0A2Z7BRH6</accession>
<sequence>MASSLFSNTIHVCFDSVLEMDNAGMVAMFRTLASSGLQEFLGCPSVIFETTLVEFFHNASVRDGLVVSTVHGQKVEILEEMFASTIKLPTEGLIDLHEVPQDAVLKARHDFSYDVKAGSFDAVTHERFFMMTAIFGGIKVNWSRLLFTFFKDMVTPGSRQGRGYGIQTCILLKNVPNLELGESKDFSPLKILTPKTIGRYIAINDKIAVEDVEDVSMVKKTPVKRTVSKKRPDVAAAAELVVKKKRTSKGKSDSSKDNMEIVHVPQEAVPLQTIEPTPAVPAEQPPVPKRKSKKRRLRLQKDSDNDEIVE</sequence>
<feature type="compositionally biased region" description="Basic and acidic residues" evidence="1">
    <location>
        <begin position="250"/>
        <end position="260"/>
    </location>
</feature>
<proteinExistence type="predicted"/>
<organism evidence="2 3">
    <name type="scientific">Dorcoceras hygrometricum</name>
    <dbReference type="NCBI Taxonomy" id="472368"/>
    <lineage>
        <taxon>Eukaryota</taxon>
        <taxon>Viridiplantae</taxon>
        <taxon>Streptophyta</taxon>
        <taxon>Embryophyta</taxon>
        <taxon>Tracheophyta</taxon>
        <taxon>Spermatophyta</taxon>
        <taxon>Magnoliopsida</taxon>
        <taxon>eudicotyledons</taxon>
        <taxon>Gunneridae</taxon>
        <taxon>Pentapetalae</taxon>
        <taxon>asterids</taxon>
        <taxon>lamiids</taxon>
        <taxon>Lamiales</taxon>
        <taxon>Gesneriaceae</taxon>
        <taxon>Didymocarpoideae</taxon>
        <taxon>Trichosporeae</taxon>
        <taxon>Loxocarpinae</taxon>
        <taxon>Dorcoceras</taxon>
    </lineage>
</organism>
<dbReference type="AlphaFoldDB" id="A0A2Z7BRH6"/>
<evidence type="ECO:0000256" key="1">
    <source>
        <dbReference type="SAM" id="MobiDB-lite"/>
    </source>
</evidence>
<reference evidence="2 3" key="1">
    <citation type="journal article" date="2015" name="Proc. Natl. Acad. Sci. U.S.A.">
        <title>The resurrection genome of Boea hygrometrica: A blueprint for survival of dehydration.</title>
        <authorList>
            <person name="Xiao L."/>
            <person name="Yang G."/>
            <person name="Zhang L."/>
            <person name="Yang X."/>
            <person name="Zhao S."/>
            <person name="Ji Z."/>
            <person name="Zhou Q."/>
            <person name="Hu M."/>
            <person name="Wang Y."/>
            <person name="Chen M."/>
            <person name="Xu Y."/>
            <person name="Jin H."/>
            <person name="Xiao X."/>
            <person name="Hu G."/>
            <person name="Bao F."/>
            <person name="Hu Y."/>
            <person name="Wan P."/>
            <person name="Li L."/>
            <person name="Deng X."/>
            <person name="Kuang T."/>
            <person name="Xiang C."/>
            <person name="Zhu J.K."/>
            <person name="Oliver M.J."/>
            <person name="He Y."/>
        </authorList>
    </citation>
    <scope>NUCLEOTIDE SEQUENCE [LARGE SCALE GENOMIC DNA]</scope>
    <source>
        <strain evidence="3">cv. XS01</strain>
    </source>
</reference>
<feature type="compositionally biased region" description="Basic residues" evidence="1">
    <location>
        <begin position="288"/>
        <end position="298"/>
    </location>
</feature>
<evidence type="ECO:0000313" key="3">
    <source>
        <dbReference type="Proteomes" id="UP000250235"/>
    </source>
</evidence>
<dbReference type="Proteomes" id="UP000250235">
    <property type="component" value="Unassembled WGS sequence"/>
</dbReference>
<keyword evidence="3" id="KW-1185">Reference proteome</keyword>
<gene>
    <name evidence="2" type="ORF">F511_21753</name>
</gene>